<dbReference type="GO" id="GO:0015658">
    <property type="term" value="F:branched-chain amino acid transmembrane transporter activity"/>
    <property type="evidence" value="ECO:0007669"/>
    <property type="project" value="TreeGrafter"/>
</dbReference>
<dbReference type="EMBL" id="FOHX01000008">
    <property type="protein sequence ID" value="SEU25931.1"/>
    <property type="molecule type" value="Genomic_DNA"/>
</dbReference>
<evidence type="ECO:0000259" key="6">
    <source>
        <dbReference type="PROSITE" id="PS50893"/>
    </source>
</evidence>
<protein>
    <submittedName>
        <fullName evidence="7">Branched-chain amino acid transport system ATP-binding protein</fullName>
    </submittedName>
</protein>
<dbReference type="GO" id="GO:0016887">
    <property type="term" value="F:ATP hydrolysis activity"/>
    <property type="evidence" value="ECO:0007669"/>
    <property type="project" value="InterPro"/>
</dbReference>
<dbReference type="Proteomes" id="UP000199361">
    <property type="component" value="Unassembled WGS sequence"/>
</dbReference>
<dbReference type="InterPro" id="IPR003593">
    <property type="entry name" value="AAA+_ATPase"/>
</dbReference>
<dbReference type="STRING" id="568860.SAMN05421811_108344"/>
<dbReference type="Pfam" id="PF00005">
    <property type="entry name" value="ABC_tran"/>
    <property type="match status" value="1"/>
</dbReference>
<keyword evidence="5" id="KW-0029">Amino-acid transport</keyword>
<evidence type="ECO:0000256" key="3">
    <source>
        <dbReference type="ARBA" id="ARBA00022741"/>
    </source>
</evidence>
<keyword evidence="2" id="KW-0813">Transport</keyword>
<gene>
    <name evidence="7" type="ORF">SAMN05421811_108344</name>
</gene>
<feature type="domain" description="ABC transporter" evidence="6">
    <location>
        <begin position="11"/>
        <end position="231"/>
    </location>
</feature>
<dbReference type="InterPro" id="IPR052156">
    <property type="entry name" value="BCAA_Transport_ATP-bd_LivF"/>
</dbReference>
<evidence type="ECO:0000256" key="4">
    <source>
        <dbReference type="ARBA" id="ARBA00022840"/>
    </source>
</evidence>
<name>A0A1I0KLT4_9ACTN</name>
<keyword evidence="3" id="KW-0547">Nucleotide-binding</keyword>
<dbReference type="Gene3D" id="3.40.50.300">
    <property type="entry name" value="P-loop containing nucleotide triphosphate hydrolases"/>
    <property type="match status" value="1"/>
</dbReference>
<dbReference type="RefSeq" id="WP_245775060.1">
    <property type="nucleotide sequence ID" value="NZ_FOHX01000008.1"/>
</dbReference>
<evidence type="ECO:0000256" key="2">
    <source>
        <dbReference type="ARBA" id="ARBA00022448"/>
    </source>
</evidence>
<sequence>MTGPPVAGAGLEVRGLRAEYGAARVLHGVDLTVPEGEIAVLLGPNGAGRTTLLRALSGLVRARGTATLDGTRLLGRAPDEIARLGVAHVTQEGGTFGPLTVEENLRVGARARPWPRRGAGEDLDRLFGWFPVLRAQLSQPAGTLSGGEQRLLAIARALMARPRLLLMDEPMRGLAPRTAGLLFRTIHAINRDEGTTMVIVEHNVPAALEVAHRSFLMEAGRITARRVRGRW</sequence>
<dbReference type="GO" id="GO:0015807">
    <property type="term" value="P:L-amino acid transport"/>
    <property type="evidence" value="ECO:0007669"/>
    <property type="project" value="TreeGrafter"/>
</dbReference>
<dbReference type="InterPro" id="IPR027417">
    <property type="entry name" value="P-loop_NTPase"/>
</dbReference>
<dbReference type="PROSITE" id="PS00211">
    <property type="entry name" value="ABC_TRANSPORTER_1"/>
    <property type="match status" value="1"/>
</dbReference>
<reference evidence="7 8" key="1">
    <citation type="submission" date="2016-10" db="EMBL/GenBank/DDBJ databases">
        <authorList>
            <person name="de Groot N.N."/>
        </authorList>
    </citation>
    <scope>NUCLEOTIDE SEQUENCE [LARGE SCALE GENOMIC DNA]</scope>
    <source>
        <strain evidence="7 8">CGMCC 4.5598</strain>
    </source>
</reference>
<dbReference type="PANTHER" id="PTHR43820:SF4">
    <property type="entry name" value="HIGH-AFFINITY BRANCHED-CHAIN AMINO ACID TRANSPORT ATP-BINDING PROTEIN LIVF"/>
    <property type="match status" value="1"/>
</dbReference>
<evidence type="ECO:0000256" key="1">
    <source>
        <dbReference type="ARBA" id="ARBA00005417"/>
    </source>
</evidence>
<evidence type="ECO:0000256" key="5">
    <source>
        <dbReference type="ARBA" id="ARBA00022970"/>
    </source>
</evidence>
<dbReference type="PROSITE" id="PS50893">
    <property type="entry name" value="ABC_TRANSPORTER_2"/>
    <property type="match status" value="1"/>
</dbReference>
<dbReference type="PANTHER" id="PTHR43820">
    <property type="entry name" value="HIGH-AFFINITY BRANCHED-CHAIN AMINO ACID TRANSPORT ATP-BINDING PROTEIN LIVF"/>
    <property type="match status" value="1"/>
</dbReference>
<dbReference type="GO" id="GO:0005524">
    <property type="term" value="F:ATP binding"/>
    <property type="evidence" value="ECO:0007669"/>
    <property type="project" value="UniProtKB-KW"/>
</dbReference>
<dbReference type="AlphaFoldDB" id="A0A1I0KLT4"/>
<keyword evidence="4 7" id="KW-0067">ATP-binding</keyword>
<dbReference type="InterPro" id="IPR017871">
    <property type="entry name" value="ABC_transporter-like_CS"/>
</dbReference>
<proteinExistence type="inferred from homology"/>
<evidence type="ECO:0000313" key="7">
    <source>
        <dbReference type="EMBL" id="SEU25931.1"/>
    </source>
</evidence>
<keyword evidence="8" id="KW-1185">Reference proteome</keyword>
<organism evidence="7 8">
    <name type="scientific">Nonomuraea wenchangensis</name>
    <dbReference type="NCBI Taxonomy" id="568860"/>
    <lineage>
        <taxon>Bacteria</taxon>
        <taxon>Bacillati</taxon>
        <taxon>Actinomycetota</taxon>
        <taxon>Actinomycetes</taxon>
        <taxon>Streptosporangiales</taxon>
        <taxon>Streptosporangiaceae</taxon>
        <taxon>Nonomuraea</taxon>
    </lineage>
</organism>
<evidence type="ECO:0000313" key="8">
    <source>
        <dbReference type="Proteomes" id="UP000199361"/>
    </source>
</evidence>
<dbReference type="SMART" id="SM00382">
    <property type="entry name" value="AAA"/>
    <property type="match status" value="1"/>
</dbReference>
<accession>A0A1I0KLT4</accession>
<dbReference type="InterPro" id="IPR003439">
    <property type="entry name" value="ABC_transporter-like_ATP-bd"/>
</dbReference>
<dbReference type="SUPFAM" id="SSF52540">
    <property type="entry name" value="P-loop containing nucleoside triphosphate hydrolases"/>
    <property type="match status" value="1"/>
</dbReference>
<comment type="similarity">
    <text evidence="1">Belongs to the ABC transporter superfamily.</text>
</comment>
<dbReference type="CDD" id="cd03224">
    <property type="entry name" value="ABC_TM1139_LivF_branched"/>
    <property type="match status" value="1"/>
</dbReference>